<proteinExistence type="predicted"/>
<evidence type="ECO:0000313" key="7">
    <source>
        <dbReference type="RefSeq" id="XP_052739093.1"/>
    </source>
</evidence>
<name>A0ABM3LJ44_BICAN</name>
<keyword evidence="4" id="KW-0206">Cytoskeleton</keyword>
<accession>A0ABM3LJ44</accession>
<reference evidence="7" key="1">
    <citation type="submission" date="2025-08" db="UniProtKB">
        <authorList>
            <consortium name="RefSeq"/>
        </authorList>
    </citation>
    <scope>IDENTIFICATION</scope>
</reference>
<comment type="subcellular location">
    <subcellularLocation>
        <location evidence="1">Cytoplasm</location>
        <location evidence="1">Cytoskeleton</location>
        <location evidence="1">Cilium basal body</location>
    </subcellularLocation>
</comment>
<evidence type="ECO:0000256" key="3">
    <source>
        <dbReference type="ARBA" id="ARBA00022794"/>
    </source>
</evidence>
<dbReference type="Proteomes" id="UP001652582">
    <property type="component" value="Chromosome 8"/>
</dbReference>
<gene>
    <name evidence="7" type="primary">LOC112045897</name>
</gene>
<sequence>MSEFICNKFAGVHWPKLPLEDLSIKIKMKSKESILALPTFEDYRDKTCEENLHILDNVTTEEHNFRWQNKVFSKWEWHRYSDLYNCNSEIELKYHDMIKGLDNYGHKKVFTYIHEDYQLPLPVGCKKKVEHSMVRLSDCFNRLNLEDVGNSEVSSSMKRLFRSEDNMSLDEDRWISMHIVLDCSQYNEDSQILYKEEHVLVSLFHNVSQNYLIVTPNINNIEYNAYSVENQPEIEYGVEIDFREEIETELVELLNSLLKKWEKEQKKLLSFVTPSLGRKNVFVTFEIVSAVDFDMDNLYIEFHIKIPDDLQCTGDLHGRTHTSKCLTTDDHYQWTYGHCLELQLESATGTDPGSLKIFLEAISVDWWGRHRTEGYSYLPLTLEPEEHERRLSCVRPQELDAVKANNRRFFVGGCHLIKDLDVLANPQLHNTNFSYTSTGSITVRWRTITQSQVGAARSAAPAPSAPGRAAALLSGAEAVLRQYKKAKATLTAATRSVEQLDGSDG</sequence>
<evidence type="ECO:0000313" key="6">
    <source>
        <dbReference type="Proteomes" id="UP001652582"/>
    </source>
</evidence>
<dbReference type="GeneID" id="112045897"/>
<dbReference type="PROSITE" id="PS51381">
    <property type="entry name" value="C2_B9"/>
    <property type="match status" value="1"/>
</dbReference>
<dbReference type="Pfam" id="PF07162">
    <property type="entry name" value="B9-C2"/>
    <property type="match status" value="1"/>
</dbReference>
<keyword evidence="3" id="KW-0970">Cilium biogenesis/degradation</keyword>
<dbReference type="InterPro" id="IPR010796">
    <property type="entry name" value="C2_B9-type_dom"/>
</dbReference>
<keyword evidence="5" id="KW-0966">Cell projection</keyword>
<evidence type="ECO:0000256" key="2">
    <source>
        <dbReference type="ARBA" id="ARBA00022490"/>
    </source>
</evidence>
<evidence type="ECO:0000256" key="5">
    <source>
        <dbReference type="ARBA" id="ARBA00023273"/>
    </source>
</evidence>
<dbReference type="PANTHER" id="PTHR12968:SF4">
    <property type="entry name" value="TECTONIC-LIKE COMPLEX MEMBER MKS1"/>
    <property type="match status" value="1"/>
</dbReference>
<dbReference type="RefSeq" id="XP_052739093.1">
    <property type="nucleotide sequence ID" value="XM_052883133.1"/>
</dbReference>
<keyword evidence="2" id="KW-0963">Cytoplasm</keyword>
<organism evidence="6 7">
    <name type="scientific">Bicyclus anynana</name>
    <name type="common">Squinting bush brown butterfly</name>
    <dbReference type="NCBI Taxonomy" id="110368"/>
    <lineage>
        <taxon>Eukaryota</taxon>
        <taxon>Metazoa</taxon>
        <taxon>Ecdysozoa</taxon>
        <taxon>Arthropoda</taxon>
        <taxon>Hexapoda</taxon>
        <taxon>Insecta</taxon>
        <taxon>Pterygota</taxon>
        <taxon>Neoptera</taxon>
        <taxon>Endopterygota</taxon>
        <taxon>Lepidoptera</taxon>
        <taxon>Glossata</taxon>
        <taxon>Ditrysia</taxon>
        <taxon>Papilionoidea</taxon>
        <taxon>Nymphalidae</taxon>
        <taxon>Satyrinae</taxon>
        <taxon>Satyrini</taxon>
        <taxon>Mycalesina</taxon>
        <taxon>Bicyclus</taxon>
    </lineage>
</organism>
<evidence type="ECO:0000256" key="1">
    <source>
        <dbReference type="ARBA" id="ARBA00004120"/>
    </source>
</evidence>
<dbReference type="PANTHER" id="PTHR12968">
    <property type="entry name" value="B9 DOMAIN-CONTAINING"/>
    <property type="match status" value="1"/>
</dbReference>
<keyword evidence="6" id="KW-1185">Reference proteome</keyword>
<protein>
    <submittedName>
        <fullName evidence="7">Tectonic-like complex member MKS1</fullName>
    </submittedName>
</protein>
<evidence type="ECO:0000256" key="4">
    <source>
        <dbReference type="ARBA" id="ARBA00023212"/>
    </source>
</evidence>